<evidence type="ECO:0000256" key="3">
    <source>
        <dbReference type="ARBA" id="ARBA00012513"/>
    </source>
</evidence>
<evidence type="ECO:0000256" key="12">
    <source>
        <dbReference type="ARBA" id="ARBA00033194"/>
    </source>
</evidence>
<accession>A0A1L7X1C4</accession>
<comment type="catalytic activity">
    <reaction evidence="14">
        <text>L-seryl-[protein] + ATP = O-phospho-L-seryl-[protein] + ADP + H(+)</text>
        <dbReference type="Rhea" id="RHEA:17989"/>
        <dbReference type="Rhea" id="RHEA-COMP:9863"/>
        <dbReference type="Rhea" id="RHEA-COMP:11604"/>
        <dbReference type="ChEBI" id="CHEBI:15378"/>
        <dbReference type="ChEBI" id="CHEBI:29999"/>
        <dbReference type="ChEBI" id="CHEBI:30616"/>
        <dbReference type="ChEBI" id="CHEBI:83421"/>
        <dbReference type="ChEBI" id="CHEBI:456216"/>
        <dbReference type="EC" id="2.7.11.1"/>
    </reaction>
</comment>
<organism evidence="17 18">
    <name type="scientific">Phialocephala subalpina</name>
    <dbReference type="NCBI Taxonomy" id="576137"/>
    <lineage>
        <taxon>Eukaryota</taxon>
        <taxon>Fungi</taxon>
        <taxon>Dikarya</taxon>
        <taxon>Ascomycota</taxon>
        <taxon>Pezizomycotina</taxon>
        <taxon>Leotiomycetes</taxon>
        <taxon>Helotiales</taxon>
        <taxon>Mollisiaceae</taxon>
        <taxon>Phialocephala</taxon>
        <taxon>Phialocephala fortinii species complex</taxon>
    </lineage>
</organism>
<evidence type="ECO:0000256" key="13">
    <source>
        <dbReference type="ARBA" id="ARBA00047899"/>
    </source>
</evidence>
<evidence type="ECO:0000313" key="18">
    <source>
        <dbReference type="Proteomes" id="UP000184330"/>
    </source>
</evidence>
<name>A0A1L7X1C4_9HELO</name>
<dbReference type="InterPro" id="IPR051175">
    <property type="entry name" value="CLK_kinases"/>
</dbReference>
<dbReference type="SMART" id="SM00220">
    <property type="entry name" value="S_TKc"/>
    <property type="match status" value="1"/>
</dbReference>
<dbReference type="GO" id="GO:0005634">
    <property type="term" value="C:nucleus"/>
    <property type="evidence" value="ECO:0007669"/>
    <property type="project" value="TreeGrafter"/>
</dbReference>
<dbReference type="GO" id="GO:0005524">
    <property type="term" value="F:ATP binding"/>
    <property type="evidence" value="ECO:0007669"/>
    <property type="project" value="UniProtKB-UniRule"/>
</dbReference>
<dbReference type="PROSITE" id="PS00107">
    <property type="entry name" value="PROTEIN_KINASE_ATP"/>
    <property type="match status" value="1"/>
</dbReference>
<dbReference type="PROSITE" id="PS00109">
    <property type="entry name" value="PROTEIN_KINASE_TYR"/>
    <property type="match status" value="1"/>
</dbReference>
<feature type="binding site" evidence="15">
    <location>
        <position position="108"/>
    </location>
    <ligand>
        <name>ATP</name>
        <dbReference type="ChEBI" id="CHEBI:30616"/>
    </ligand>
</feature>
<dbReference type="SUPFAM" id="SSF56112">
    <property type="entry name" value="Protein kinase-like (PK-like)"/>
    <property type="match status" value="1"/>
</dbReference>
<dbReference type="InterPro" id="IPR011009">
    <property type="entry name" value="Kinase-like_dom_sf"/>
</dbReference>
<dbReference type="Gene3D" id="3.30.200.20">
    <property type="entry name" value="Phosphorylase Kinase, domain 1"/>
    <property type="match status" value="1"/>
</dbReference>
<evidence type="ECO:0000256" key="4">
    <source>
        <dbReference type="ARBA" id="ARBA00013948"/>
    </source>
</evidence>
<evidence type="ECO:0000256" key="7">
    <source>
        <dbReference type="ARBA" id="ARBA00022679"/>
    </source>
</evidence>
<dbReference type="PANTHER" id="PTHR45646:SF11">
    <property type="entry name" value="SERINE_THREONINE-PROTEIN KINASE DOA"/>
    <property type="match status" value="1"/>
</dbReference>
<keyword evidence="10 15" id="KW-0067">ATP-binding</keyword>
<dbReference type="EC" id="2.7.11.1" evidence="3"/>
<evidence type="ECO:0000256" key="5">
    <source>
        <dbReference type="ARBA" id="ARBA00019973"/>
    </source>
</evidence>
<comment type="function">
    <text evidence="1">Component of the EKC/KEOPS complex that is required for the formation of a threonylcarbamoyl group on adenosine at position 37 (t(6)A37) in tRNAs that read codons beginning with adenine. The complex is probably involved in the transfer of the threonylcarbamoyl moiety of threonylcarbamoyl-AMP (TC-AMP) to the N6 group of A37. BUD32 has ATPase activity in the context of the EKC/KEOPS complex and likely plays a supporting role to the catalytic subunit KAE1. The EKC/KEOPS complex also promotes both telomere uncapping and telomere elongation. The complex is required for efficient recruitment of transcriptional coactivators.</text>
</comment>
<comment type="catalytic activity">
    <reaction evidence="13">
        <text>L-threonyl-[protein] + ATP = O-phospho-L-threonyl-[protein] + ADP + H(+)</text>
        <dbReference type="Rhea" id="RHEA:46608"/>
        <dbReference type="Rhea" id="RHEA-COMP:11060"/>
        <dbReference type="Rhea" id="RHEA-COMP:11605"/>
        <dbReference type="ChEBI" id="CHEBI:15378"/>
        <dbReference type="ChEBI" id="CHEBI:30013"/>
        <dbReference type="ChEBI" id="CHEBI:30616"/>
        <dbReference type="ChEBI" id="CHEBI:61977"/>
        <dbReference type="ChEBI" id="CHEBI:456216"/>
        <dbReference type="EC" id="2.7.11.1"/>
    </reaction>
</comment>
<dbReference type="Pfam" id="PF00069">
    <property type="entry name" value="Pkinase"/>
    <property type="match status" value="1"/>
</dbReference>
<keyword evidence="6" id="KW-0723">Serine/threonine-protein kinase</keyword>
<evidence type="ECO:0000256" key="11">
    <source>
        <dbReference type="ARBA" id="ARBA00030980"/>
    </source>
</evidence>
<dbReference type="Gene3D" id="1.10.510.10">
    <property type="entry name" value="Transferase(Phosphotransferase) domain 1"/>
    <property type="match status" value="1"/>
</dbReference>
<dbReference type="AlphaFoldDB" id="A0A1L7X1C4"/>
<dbReference type="Proteomes" id="UP000184330">
    <property type="component" value="Unassembled WGS sequence"/>
</dbReference>
<evidence type="ECO:0000256" key="2">
    <source>
        <dbReference type="ARBA" id="ARBA00011534"/>
    </source>
</evidence>
<gene>
    <name evidence="17" type="ORF">PAC_08712</name>
</gene>
<dbReference type="PROSITE" id="PS50011">
    <property type="entry name" value="PROTEIN_KINASE_DOM"/>
    <property type="match status" value="1"/>
</dbReference>
<evidence type="ECO:0000256" key="6">
    <source>
        <dbReference type="ARBA" id="ARBA00022527"/>
    </source>
</evidence>
<keyword evidence="8 15" id="KW-0547">Nucleotide-binding</keyword>
<dbReference type="PANTHER" id="PTHR45646">
    <property type="entry name" value="SERINE/THREONINE-PROTEIN KINASE DOA-RELATED"/>
    <property type="match status" value="1"/>
</dbReference>
<keyword evidence="18" id="KW-1185">Reference proteome</keyword>
<evidence type="ECO:0000313" key="17">
    <source>
        <dbReference type="EMBL" id="CZR58820.1"/>
    </source>
</evidence>
<sequence>MSDLREPQSSAQIRAADGEDLVRDSEFPDDISCLDHAPATSHGTYLAGTQDGVENLEDYQAGGYHPIHLGDRLGNTGRYHVIHKLGHGGFSTVWLCRDSQEGKYVAVKVLTADVSADDLPDLRLIGLDKSALGAEYINIPRDHFSLEGPNGTHQCLVLTLLGPRVSPDIWIEMQNPGPILRKFCQQTAYALKFLHQNGLCHGDFRPANILLKLANLDHLSEDEVLLLLGQPEESEVLTESGENPPLSAPKYLVASTNLLRLGAKYLMEQICIIDFGESFQSSSPPADIGIPEEYLAPEVIIEGGASIGLACDLWALGCTLFEIRRQKPLFYMINDRDELLAEMVGFFGKLPERWWGKWEARADFFDENGKRIGFGGEYEVYTLDRALNHKIEVFEMGSEDKMVLDMPEEEQRLLKDLLTKLFTYTPGNRLSAAEVVQHDWFKM</sequence>
<proteinExistence type="predicted"/>
<dbReference type="EMBL" id="FJOG01000012">
    <property type="protein sequence ID" value="CZR58820.1"/>
    <property type="molecule type" value="Genomic_DNA"/>
</dbReference>
<evidence type="ECO:0000256" key="9">
    <source>
        <dbReference type="ARBA" id="ARBA00022777"/>
    </source>
</evidence>
<dbReference type="GO" id="GO:0043484">
    <property type="term" value="P:regulation of RNA splicing"/>
    <property type="evidence" value="ECO:0007669"/>
    <property type="project" value="TreeGrafter"/>
</dbReference>
<dbReference type="GO" id="GO:0004674">
    <property type="term" value="F:protein serine/threonine kinase activity"/>
    <property type="evidence" value="ECO:0007669"/>
    <property type="project" value="UniProtKB-KW"/>
</dbReference>
<evidence type="ECO:0000256" key="10">
    <source>
        <dbReference type="ARBA" id="ARBA00022840"/>
    </source>
</evidence>
<evidence type="ECO:0000256" key="14">
    <source>
        <dbReference type="ARBA" id="ARBA00048679"/>
    </source>
</evidence>
<keyword evidence="9 17" id="KW-0418">Kinase</keyword>
<evidence type="ECO:0000256" key="15">
    <source>
        <dbReference type="PROSITE-ProRule" id="PRU10141"/>
    </source>
</evidence>
<dbReference type="OrthoDB" id="5979581at2759"/>
<feature type="domain" description="Protein kinase" evidence="16">
    <location>
        <begin position="79"/>
        <end position="441"/>
    </location>
</feature>
<protein>
    <recommendedName>
        <fullName evidence="5">EKC/KEOPS complex subunit BUD32</fullName>
        <ecNumber evidence="3">2.7.11.1</ecNumber>
    </recommendedName>
    <alternativeName>
        <fullName evidence="11 12">Atypical Serine/threonine protein kinase BUD32</fullName>
    </alternativeName>
    <alternativeName>
        <fullName evidence="4">EKC/KEOPS complex subunit bud32</fullName>
    </alternativeName>
</protein>
<evidence type="ECO:0000259" key="16">
    <source>
        <dbReference type="PROSITE" id="PS50011"/>
    </source>
</evidence>
<evidence type="ECO:0000256" key="8">
    <source>
        <dbReference type="ARBA" id="ARBA00022741"/>
    </source>
</evidence>
<dbReference type="STRING" id="576137.A0A1L7X1C4"/>
<dbReference type="InterPro" id="IPR008266">
    <property type="entry name" value="Tyr_kinase_AS"/>
</dbReference>
<evidence type="ECO:0000256" key="1">
    <source>
        <dbReference type="ARBA" id="ARBA00003747"/>
    </source>
</evidence>
<dbReference type="InterPro" id="IPR000719">
    <property type="entry name" value="Prot_kinase_dom"/>
</dbReference>
<comment type="subunit">
    <text evidence="2">Component of the EKC/KEOPS complex composed of at least BUD32, CGI121, GON7, KAE1 and PCC1; the whole complex dimerizes.</text>
</comment>
<reference evidence="17 18" key="1">
    <citation type="submission" date="2016-03" db="EMBL/GenBank/DDBJ databases">
        <authorList>
            <person name="Ploux O."/>
        </authorList>
    </citation>
    <scope>NUCLEOTIDE SEQUENCE [LARGE SCALE GENOMIC DNA]</scope>
    <source>
        <strain evidence="17 18">UAMH 11012</strain>
    </source>
</reference>
<dbReference type="InterPro" id="IPR017441">
    <property type="entry name" value="Protein_kinase_ATP_BS"/>
</dbReference>
<keyword evidence="7" id="KW-0808">Transferase</keyword>